<keyword evidence="5" id="KW-1185">Reference proteome</keyword>
<feature type="domain" description="ANTAR" evidence="3">
    <location>
        <begin position="187"/>
        <end position="244"/>
    </location>
</feature>
<dbReference type="SUPFAM" id="SSF55781">
    <property type="entry name" value="GAF domain-like"/>
    <property type="match status" value="1"/>
</dbReference>
<dbReference type="Gene3D" id="3.30.450.40">
    <property type="match status" value="1"/>
</dbReference>
<dbReference type="SMART" id="SM01012">
    <property type="entry name" value="ANTAR"/>
    <property type="match status" value="1"/>
</dbReference>
<dbReference type="InterPro" id="IPR029016">
    <property type="entry name" value="GAF-like_dom_sf"/>
</dbReference>
<sequence length="251" mass="26982">MALRDLRQRMATLHRRTAERHRTSAELQALHATRLAAWIDENSVERQPEFATSVGAALGDASIVLTLVSTDDQVALSTASDGDATVARDAEFVSGEGPITDAVRTCAAVTAADEVLSTRWPHYAPSVRRAGVRAVLAVPLRQPISCVGALCLLRRGPTISPALATATNRVADALARTVLLPSSPFPDDDPLRLFVESSYQDVVHQAAGMLSVRHRCSPDDAVALLRARAFTEGIAVDRLARRVLRGEVSFD</sequence>
<reference evidence="5" key="1">
    <citation type="journal article" date="2019" name="Int. J. Syst. Evol. Microbiol.">
        <title>The Global Catalogue of Microorganisms (GCM) 10K type strain sequencing project: providing services to taxonomists for standard genome sequencing and annotation.</title>
        <authorList>
            <consortium name="The Broad Institute Genomics Platform"/>
            <consortium name="The Broad Institute Genome Sequencing Center for Infectious Disease"/>
            <person name="Wu L."/>
            <person name="Ma J."/>
        </authorList>
    </citation>
    <scope>NUCLEOTIDE SEQUENCE [LARGE SCALE GENOMIC DNA]</scope>
    <source>
        <strain evidence="5">CGMCC 4.7643</strain>
    </source>
</reference>
<evidence type="ECO:0000313" key="5">
    <source>
        <dbReference type="Proteomes" id="UP001597419"/>
    </source>
</evidence>
<dbReference type="InterPro" id="IPR003018">
    <property type="entry name" value="GAF"/>
</dbReference>
<dbReference type="EMBL" id="JBHUKU010000007">
    <property type="protein sequence ID" value="MFD2459787.1"/>
    <property type="molecule type" value="Genomic_DNA"/>
</dbReference>
<dbReference type="InterPro" id="IPR005561">
    <property type="entry name" value="ANTAR"/>
</dbReference>
<evidence type="ECO:0000259" key="3">
    <source>
        <dbReference type="SMART" id="SM01012"/>
    </source>
</evidence>
<dbReference type="InterPro" id="IPR036388">
    <property type="entry name" value="WH-like_DNA-bd_sf"/>
</dbReference>
<proteinExistence type="predicted"/>
<dbReference type="Pfam" id="PF03861">
    <property type="entry name" value="ANTAR"/>
    <property type="match status" value="1"/>
</dbReference>
<evidence type="ECO:0000256" key="2">
    <source>
        <dbReference type="ARBA" id="ARBA00023163"/>
    </source>
</evidence>
<organism evidence="4 5">
    <name type="scientific">Amycolatopsis samaneae</name>
    <dbReference type="NCBI Taxonomy" id="664691"/>
    <lineage>
        <taxon>Bacteria</taxon>
        <taxon>Bacillati</taxon>
        <taxon>Actinomycetota</taxon>
        <taxon>Actinomycetes</taxon>
        <taxon>Pseudonocardiales</taxon>
        <taxon>Pseudonocardiaceae</taxon>
        <taxon>Amycolatopsis</taxon>
    </lineage>
</organism>
<keyword evidence="1" id="KW-0805">Transcription regulation</keyword>
<accession>A0ABW5GE18</accession>
<evidence type="ECO:0000313" key="4">
    <source>
        <dbReference type="EMBL" id="MFD2459787.1"/>
    </source>
</evidence>
<evidence type="ECO:0000256" key="1">
    <source>
        <dbReference type="ARBA" id="ARBA00023015"/>
    </source>
</evidence>
<name>A0ABW5GE18_9PSEU</name>
<protein>
    <submittedName>
        <fullName evidence="4">GAF and ANTAR domain-containing protein</fullName>
    </submittedName>
</protein>
<gene>
    <name evidence="4" type="ORF">ACFSYJ_14320</name>
</gene>
<comment type="caution">
    <text evidence="4">The sequence shown here is derived from an EMBL/GenBank/DDBJ whole genome shotgun (WGS) entry which is preliminary data.</text>
</comment>
<dbReference type="Proteomes" id="UP001597419">
    <property type="component" value="Unassembled WGS sequence"/>
</dbReference>
<dbReference type="Gene3D" id="1.10.10.10">
    <property type="entry name" value="Winged helix-like DNA-binding domain superfamily/Winged helix DNA-binding domain"/>
    <property type="match status" value="1"/>
</dbReference>
<keyword evidence="2" id="KW-0804">Transcription</keyword>
<dbReference type="Pfam" id="PF01590">
    <property type="entry name" value="GAF"/>
    <property type="match status" value="1"/>
</dbReference>
<dbReference type="RefSeq" id="WP_345403125.1">
    <property type="nucleotide sequence ID" value="NZ_BAABHG010000014.1"/>
</dbReference>